<dbReference type="EMBL" id="DWYS01000116">
    <property type="protein sequence ID" value="HJB08112.1"/>
    <property type="molecule type" value="Genomic_DNA"/>
</dbReference>
<feature type="compositionally biased region" description="Polar residues" evidence="3">
    <location>
        <begin position="38"/>
        <end position="47"/>
    </location>
</feature>
<reference evidence="5" key="1">
    <citation type="journal article" date="2021" name="PeerJ">
        <title>Extensive microbial diversity within the chicken gut microbiome revealed by metagenomics and culture.</title>
        <authorList>
            <person name="Gilroy R."/>
            <person name="Ravi A."/>
            <person name="Getino M."/>
            <person name="Pursley I."/>
            <person name="Horton D.L."/>
            <person name="Alikhan N.F."/>
            <person name="Baker D."/>
            <person name="Gharbi K."/>
            <person name="Hall N."/>
            <person name="Watson M."/>
            <person name="Adriaenssens E.M."/>
            <person name="Foster-Nyarko E."/>
            <person name="Jarju S."/>
            <person name="Secka A."/>
            <person name="Antonio M."/>
            <person name="Oren A."/>
            <person name="Chaudhuri R.R."/>
            <person name="La Ragione R."/>
            <person name="Hildebrand F."/>
            <person name="Pallen M.J."/>
        </authorList>
    </citation>
    <scope>NUCLEOTIDE SEQUENCE</scope>
    <source>
        <strain evidence="5">CHK188-4685</strain>
    </source>
</reference>
<feature type="chain" id="PRO_5038584395" evidence="4">
    <location>
        <begin position="24"/>
        <end position="462"/>
    </location>
</feature>
<evidence type="ECO:0000256" key="4">
    <source>
        <dbReference type="SAM" id="SignalP"/>
    </source>
</evidence>
<keyword evidence="2" id="KW-0813">Transport</keyword>
<keyword evidence="4" id="KW-0732">Signal</keyword>
<dbReference type="InterPro" id="IPR050490">
    <property type="entry name" value="Bact_solute-bd_prot1"/>
</dbReference>
<evidence type="ECO:0000256" key="1">
    <source>
        <dbReference type="ARBA" id="ARBA00008520"/>
    </source>
</evidence>
<dbReference type="PROSITE" id="PS51257">
    <property type="entry name" value="PROKAR_LIPOPROTEIN"/>
    <property type="match status" value="1"/>
</dbReference>
<reference evidence="5" key="2">
    <citation type="submission" date="2021-04" db="EMBL/GenBank/DDBJ databases">
        <authorList>
            <person name="Gilroy R."/>
        </authorList>
    </citation>
    <scope>NUCLEOTIDE SEQUENCE</scope>
    <source>
        <strain evidence="5">CHK188-4685</strain>
    </source>
</reference>
<dbReference type="Gene3D" id="3.40.190.10">
    <property type="entry name" value="Periplasmic binding protein-like II"/>
    <property type="match status" value="2"/>
</dbReference>
<dbReference type="InterPro" id="IPR006059">
    <property type="entry name" value="SBP"/>
</dbReference>
<evidence type="ECO:0000313" key="6">
    <source>
        <dbReference type="Proteomes" id="UP000886804"/>
    </source>
</evidence>
<dbReference type="AlphaFoldDB" id="A0A9D2L8R4"/>
<sequence length="462" mass="51094">MRKGVAKRALCAAMAGLMALSIAGCGSSGSSLGGDTQAAASGDNSGDTAAAAESGGEQKVIRFMHRFPDEPYNSFIEAKLHEYEETHPDIKFEITNAANQAYKERIQVVLGGDERPDIFFSWAGDFTERFIREGLVLDLTPYLDADQEWKDSLMESQMDIYTTDDGMVYGIPFRLDCKLFFYNTQIFEENNLEVPTTWDELIQVCETLKAAGITPISFGNLEPWSCSHYVGTLNQLCVPDDVREKDYNPSTGEFTDPGYVEALEYYQKLLPYMTENPNGIKPDMGRMNFAMGQAGMYYAELVEIPTLRTDNPDIQFGMFKFPEIEGAAGNPNILTGAPEGFVVCSKTQYPDECVEFLKWFLGPEVGAEQCQEIGWFNASKIDISGVTDQALVDGFNTIMDAEAMSEWLDNALYSTVCDEYLTAVSDLTNGDVTPEQAMERIRAKALEAQTLVGTSGTEEASQ</sequence>
<proteinExistence type="inferred from homology"/>
<dbReference type="SUPFAM" id="SSF53850">
    <property type="entry name" value="Periplasmic binding protein-like II"/>
    <property type="match status" value="1"/>
</dbReference>
<dbReference type="PANTHER" id="PTHR43649">
    <property type="entry name" value="ARABINOSE-BINDING PROTEIN-RELATED"/>
    <property type="match status" value="1"/>
</dbReference>
<dbReference type="PANTHER" id="PTHR43649:SF29">
    <property type="entry name" value="OSMOPROTECTIVE COMPOUNDS-BINDING PROTEIN GGTB"/>
    <property type="match status" value="1"/>
</dbReference>
<gene>
    <name evidence="5" type="ORF">H9716_09685</name>
</gene>
<evidence type="ECO:0000256" key="3">
    <source>
        <dbReference type="SAM" id="MobiDB-lite"/>
    </source>
</evidence>
<evidence type="ECO:0000256" key="2">
    <source>
        <dbReference type="ARBA" id="ARBA00022448"/>
    </source>
</evidence>
<feature type="signal peptide" evidence="4">
    <location>
        <begin position="1"/>
        <end position="23"/>
    </location>
</feature>
<comment type="similarity">
    <text evidence="1">Belongs to the bacterial solute-binding protein 1 family.</text>
</comment>
<name>A0A9D2L8R4_9FIRM</name>
<accession>A0A9D2L8R4</accession>
<organism evidence="5 6">
    <name type="scientific">Candidatus Enterocloster faecavium</name>
    <dbReference type="NCBI Taxonomy" id="2838560"/>
    <lineage>
        <taxon>Bacteria</taxon>
        <taxon>Bacillati</taxon>
        <taxon>Bacillota</taxon>
        <taxon>Clostridia</taxon>
        <taxon>Lachnospirales</taxon>
        <taxon>Lachnospiraceae</taxon>
        <taxon>Enterocloster</taxon>
    </lineage>
</organism>
<protein>
    <submittedName>
        <fullName evidence="5">Extracellular solute-binding protein</fullName>
    </submittedName>
</protein>
<dbReference type="Proteomes" id="UP000886804">
    <property type="component" value="Unassembled WGS sequence"/>
</dbReference>
<feature type="region of interest" description="Disordered" evidence="3">
    <location>
        <begin position="33"/>
        <end position="54"/>
    </location>
</feature>
<evidence type="ECO:0000313" key="5">
    <source>
        <dbReference type="EMBL" id="HJB08112.1"/>
    </source>
</evidence>
<comment type="caution">
    <text evidence="5">The sequence shown here is derived from an EMBL/GenBank/DDBJ whole genome shotgun (WGS) entry which is preliminary data.</text>
</comment>
<dbReference type="Pfam" id="PF01547">
    <property type="entry name" value="SBP_bac_1"/>
    <property type="match status" value="1"/>
</dbReference>